<feature type="site" description="Transition state stabilizer" evidence="10">
    <location>
        <position position="305"/>
    </location>
</feature>
<evidence type="ECO:0000256" key="2">
    <source>
        <dbReference type="ARBA" id="ARBA00013081"/>
    </source>
</evidence>
<evidence type="ECO:0000256" key="8">
    <source>
        <dbReference type="ARBA" id="ARBA00048336"/>
    </source>
</evidence>
<proteinExistence type="predicted"/>
<keyword evidence="6" id="KW-0904">Protein phosphatase</keyword>
<dbReference type="InterPro" id="IPR040078">
    <property type="entry name" value="RNA_Pol_CTD_Phosphatase"/>
</dbReference>
<dbReference type="NCBIfam" id="TIGR02251">
    <property type="entry name" value="HIF-SF_euk"/>
    <property type="match status" value="1"/>
</dbReference>
<dbReference type="InterPro" id="IPR050365">
    <property type="entry name" value="TIM50"/>
</dbReference>
<evidence type="ECO:0000256" key="1">
    <source>
        <dbReference type="ARBA" id="ARBA00001946"/>
    </source>
</evidence>
<dbReference type="InterPro" id="IPR023214">
    <property type="entry name" value="HAD_sf"/>
</dbReference>
<evidence type="ECO:0000313" key="13">
    <source>
        <dbReference type="Proteomes" id="UP000887565"/>
    </source>
</evidence>
<dbReference type="InterPro" id="IPR004274">
    <property type="entry name" value="FCP1_dom"/>
</dbReference>
<evidence type="ECO:0000256" key="3">
    <source>
        <dbReference type="ARBA" id="ARBA00022723"/>
    </source>
</evidence>
<dbReference type="SFLD" id="SFLDG01124">
    <property type="entry name" value="C0.1:_RNA_Pol_CTD_Phosphatase"/>
    <property type="match status" value="1"/>
</dbReference>
<comment type="cofactor">
    <cofactor evidence="1">
        <name>Mg(2+)</name>
        <dbReference type="ChEBI" id="CHEBI:18420"/>
    </cofactor>
</comment>
<keyword evidence="4" id="KW-0378">Hydrolase</keyword>
<dbReference type="Pfam" id="PF03031">
    <property type="entry name" value="NIF"/>
    <property type="match status" value="1"/>
</dbReference>
<evidence type="ECO:0000256" key="6">
    <source>
        <dbReference type="ARBA" id="ARBA00022912"/>
    </source>
</evidence>
<dbReference type="WBParaSite" id="nRc.2.0.1.t23886-RA">
    <property type="protein sequence ID" value="nRc.2.0.1.t23886-RA"/>
    <property type="gene ID" value="nRc.2.0.1.g23886"/>
</dbReference>
<dbReference type="Gene3D" id="3.40.50.1000">
    <property type="entry name" value="HAD superfamily/HAD-like"/>
    <property type="match status" value="1"/>
</dbReference>
<evidence type="ECO:0000256" key="7">
    <source>
        <dbReference type="ARBA" id="ARBA00047761"/>
    </source>
</evidence>
<organism evidence="13 14">
    <name type="scientific">Romanomermis culicivorax</name>
    <name type="common">Nematode worm</name>
    <dbReference type="NCBI Taxonomy" id="13658"/>
    <lineage>
        <taxon>Eukaryota</taxon>
        <taxon>Metazoa</taxon>
        <taxon>Ecdysozoa</taxon>
        <taxon>Nematoda</taxon>
        <taxon>Enoplea</taxon>
        <taxon>Dorylaimia</taxon>
        <taxon>Mermithida</taxon>
        <taxon>Mermithoidea</taxon>
        <taxon>Mermithidae</taxon>
        <taxon>Romanomermis</taxon>
    </lineage>
</organism>
<evidence type="ECO:0000256" key="4">
    <source>
        <dbReference type="ARBA" id="ARBA00022801"/>
    </source>
</evidence>
<evidence type="ECO:0000256" key="9">
    <source>
        <dbReference type="PIRSR" id="PIRSR640078-1"/>
    </source>
</evidence>
<dbReference type="PANTHER" id="PTHR12210">
    <property type="entry name" value="DULLARD PROTEIN PHOSPHATASE"/>
    <property type="match status" value="1"/>
</dbReference>
<keyword evidence="5" id="KW-0460">Magnesium</keyword>
<dbReference type="SMART" id="SM00577">
    <property type="entry name" value="CPDc"/>
    <property type="match status" value="1"/>
</dbReference>
<evidence type="ECO:0000256" key="10">
    <source>
        <dbReference type="PIRSR" id="PIRSR640078-3"/>
    </source>
</evidence>
<dbReference type="GO" id="GO:0008420">
    <property type="term" value="F:RNA polymerase II CTD heptapeptide repeat phosphatase activity"/>
    <property type="evidence" value="ECO:0007669"/>
    <property type="project" value="InterPro"/>
</dbReference>
<evidence type="ECO:0000259" key="12">
    <source>
        <dbReference type="PROSITE" id="PS50969"/>
    </source>
</evidence>
<comment type="catalytic activity">
    <reaction evidence="8">
        <text>O-phospho-L-threonyl-[protein] + H2O = L-threonyl-[protein] + phosphate</text>
        <dbReference type="Rhea" id="RHEA:47004"/>
        <dbReference type="Rhea" id="RHEA-COMP:11060"/>
        <dbReference type="Rhea" id="RHEA-COMP:11605"/>
        <dbReference type="ChEBI" id="CHEBI:15377"/>
        <dbReference type="ChEBI" id="CHEBI:30013"/>
        <dbReference type="ChEBI" id="CHEBI:43474"/>
        <dbReference type="ChEBI" id="CHEBI:61977"/>
        <dbReference type="EC" id="3.1.3.16"/>
    </reaction>
</comment>
<dbReference type="EC" id="3.1.3.16" evidence="2"/>
<dbReference type="SFLD" id="SFLDS00003">
    <property type="entry name" value="Haloacid_Dehalogenase"/>
    <property type="match status" value="1"/>
</dbReference>
<feature type="domain" description="FCP1 homology" evidence="12">
    <location>
        <begin position="228"/>
        <end position="397"/>
    </location>
</feature>
<dbReference type="InterPro" id="IPR011948">
    <property type="entry name" value="Dullard_phosphatase"/>
</dbReference>
<evidence type="ECO:0000256" key="5">
    <source>
        <dbReference type="ARBA" id="ARBA00022842"/>
    </source>
</evidence>
<dbReference type="AlphaFoldDB" id="A0A915JE66"/>
<comment type="catalytic activity">
    <reaction evidence="7">
        <text>O-phospho-L-seryl-[protein] + H2O = L-seryl-[protein] + phosphate</text>
        <dbReference type="Rhea" id="RHEA:20629"/>
        <dbReference type="Rhea" id="RHEA-COMP:9863"/>
        <dbReference type="Rhea" id="RHEA-COMP:11604"/>
        <dbReference type="ChEBI" id="CHEBI:15377"/>
        <dbReference type="ChEBI" id="CHEBI:29999"/>
        <dbReference type="ChEBI" id="CHEBI:43474"/>
        <dbReference type="ChEBI" id="CHEBI:83421"/>
        <dbReference type="EC" id="3.1.3.16"/>
    </reaction>
</comment>
<dbReference type="Proteomes" id="UP000887565">
    <property type="component" value="Unplaced"/>
</dbReference>
<feature type="region of interest" description="Disordered" evidence="11">
    <location>
        <begin position="127"/>
        <end position="146"/>
    </location>
</feature>
<dbReference type="InterPro" id="IPR036412">
    <property type="entry name" value="HAD-like_sf"/>
</dbReference>
<name>A0A915JE66_ROMCU</name>
<dbReference type="GO" id="GO:0046872">
    <property type="term" value="F:metal ion binding"/>
    <property type="evidence" value="ECO:0007669"/>
    <property type="project" value="UniProtKB-KW"/>
</dbReference>
<dbReference type="CDD" id="cd07521">
    <property type="entry name" value="HAD_FCP1-like"/>
    <property type="match status" value="1"/>
</dbReference>
<feature type="active site" description="4-aspartylphosphate intermediate" evidence="9">
    <location>
        <position position="238"/>
    </location>
</feature>
<dbReference type="SUPFAM" id="SSF56784">
    <property type="entry name" value="HAD-like"/>
    <property type="match status" value="1"/>
</dbReference>
<feature type="site" description="Transition state stabilizer" evidence="10">
    <location>
        <position position="343"/>
    </location>
</feature>
<feature type="region of interest" description="Disordered" evidence="11">
    <location>
        <begin position="432"/>
        <end position="452"/>
    </location>
</feature>
<keyword evidence="13" id="KW-1185">Reference proteome</keyword>
<keyword evidence="3" id="KW-0479">Metal-binding</keyword>
<sequence length="522" mass="59606">MTFKIEPVIISVSKHSTKQLSHWREMENPNTGVMHYWKKCSLTANLANIRPINDYYRNNHHHRQQQNFCHVINDRNINPGFLNFMKFRNDVNNNNRAKNKKLDSATIKSAKSLPSCKKLFPLSKRKQYAVEKPKSNQKTNDEKKYEWKKKNQENLESSVNYNQMKQPTPFLKKPRTKRKLFVQYLTCCFGYYRKKSTDLAVPAGIDVSPGNYQPKLSEKLLLPPLRPCDINKKCLIVDLDETLVHSSFKPVKNPDFVIPVEIDGMVHQCIAVITSCSAQVYVLKRPHVDEFLQRIGGIYECVLFTASLAKYADPVADLLDKQGIFRARLFREACVFHKGNYVKDLNRLGRDLKQVVIVDNSPASYAFHPDNAVPVQSWFDDTNDTELLDIIPLLEKLAKIDNVYSLLGNTSSLKFNNASLLFSESSVQMRSATAATNKQNDNDKDIGKNKNNCPQISSTTVINRTLILANGKADNHLQQHANVFARDVSGYANANNNNNNKENQFISLEDVITSVERTSFSR</sequence>
<accession>A0A915JE66</accession>
<reference evidence="14" key="1">
    <citation type="submission" date="2022-11" db="UniProtKB">
        <authorList>
            <consortium name="WormBaseParasite"/>
        </authorList>
    </citation>
    <scope>IDENTIFICATION</scope>
</reference>
<evidence type="ECO:0000313" key="14">
    <source>
        <dbReference type="WBParaSite" id="nRc.2.0.1.t23886-RA"/>
    </source>
</evidence>
<feature type="compositionally biased region" description="Basic and acidic residues" evidence="11">
    <location>
        <begin position="128"/>
        <end position="146"/>
    </location>
</feature>
<dbReference type="PROSITE" id="PS50969">
    <property type="entry name" value="FCP1"/>
    <property type="match status" value="1"/>
</dbReference>
<evidence type="ECO:0000256" key="11">
    <source>
        <dbReference type="SAM" id="MobiDB-lite"/>
    </source>
</evidence>
<feature type="active site" description="Proton donor" evidence="9">
    <location>
        <position position="240"/>
    </location>
</feature>
<protein>
    <recommendedName>
        <fullName evidence="2">protein-serine/threonine phosphatase</fullName>
        <ecNumber evidence="2">3.1.3.16</ecNumber>
    </recommendedName>
</protein>
<dbReference type="FunFam" id="3.40.50.1000:FF:000192">
    <property type="entry name" value="CTD small phosphatase-like protein"/>
    <property type="match status" value="1"/>
</dbReference>